<gene>
    <name evidence="2" type="ORF">WN55_09001</name>
</gene>
<dbReference type="EMBL" id="KQ434824">
    <property type="protein sequence ID" value="KZC07355.1"/>
    <property type="molecule type" value="Genomic_DNA"/>
</dbReference>
<evidence type="ECO:0000256" key="1">
    <source>
        <dbReference type="SAM" id="MobiDB-lite"/>
    </source>
</evidence>
<sequence>MGNYLGVEEALSEKFCQSVRNWAIDMFNSRVYYAMVVRTNNGNAAAAVQAFGYRLIASFTTPSNCVQLQGRDELEATPDSGTVFEPSLDMGHRPIILDIWDKGLPPYERTTPPTNRGGADLVRQPVDCGAGEHRHQRSLIIFAVPGASLCTELPTEVAVGETHHWGVQARPGDGAPYSNPTPGELGLLTEKPSEPEDSPETRRFISVIVCGGTTSYIRHQRQRVFAIWANITCDGSPVSARTGVTLPSSTIAKDFPPITGLVACFSQ</sequence>
<feature type="region of interest" description="Disordered" evidence="1">
    <location>
        <begin position="169"/>
        <end position="199"/>
    </location>
</feature>
<organism evidence="2 3">
    <name type="scientific">Dufourea novaeangliae</name>
    <name type="common">Sweat bee</name>
    <dbReference type="NCBI Taxonomy" id="178035"/>
    <lineage>
        <taxon>Eukaryota</taxon>
        <taxon>Metazoa</taxon>
        <taxon>Ecdysozoa</taxon>
        <taxon>Arthropoda</taxon>
        <taxon>Hexapoda</taxon>
        <taxon>Insecta</taxon>
        <taxon>Pterygota</taxon>
        <taxon>Neoptera</taxon>
        <taxon>Endopterygota</taxon>
        <taxon>Hymenoptera</taxon>
        <taxon>Apocrita</taxon>
        <taxon>Aculeata</taxon>
        <taxon>Apoidea</taxon>
        <taxon>Anthophila</taxon>
        <taxon>Halictidae</taxon>
        <taxon>Rophitinae</taxon>
        <taxon>Dufourea</taxon>
    </lineage>
</organism>
<dbReference type="Proteomes" id="UP000076502">
    <property type="component" value="Unassembled WGS sequence"/>
</dbReference>
<name>A0A154P5Z9_DUFNO</name>
<keyword evidence="3" id="KW-1185">Reference proteome</keyword>
<evidence type="ECO:0000313" key="3">
    <source>
        <dbReference type="Proteomes" id="UP000076502"/>
    </source>
</evidence>
<accession>A0A154P5Z9</accession>
<protein>
    <submittedName>
        <fullName evidence="2">Uncharacterized protein</fullName>
    </submittedName>
</protein>
<evidence type="ECO:0000313" key="2">
    <source>
        <dbReference type="EMBL" id="KZC07355.1"/>
    </source>
</evidence>
<dbReference type="AlphaFoldDB" id="A0A154P5Z9"/>
<reference evidence="2 3" key="1">
    <citation type="submission" date="2015-07" db="EMBL/GenBank/DDBJ databases">
        <title>The genome of Dufourea novaeangliae.</title>
        <authorList>
            <person name="Pan H."/>
            <person name="Kapheim K."/>
        </authorList>
    </citation>
    <scope>NUCLEOTIDE SEQUENCE [LARGE SCALE GENOMIC DNA]</scope>
    <source>
        <strain evidence="2">0120121106</strain>
        <tissue evidence="2">Whole body</tissue>
    </source>
</reference>
<proteinExistence type="predicted"/>